<dbReference type="GO" id="GO:0003743">
    <property type="term" value="F:translation initiation factor activity"/>
    <property type="evidence" value="ECO:0007669"/>
    <property type="project" value="UniProtKB-KW"/>
</dbReference>
<gene>
    <name evidence="1" type="ORF">KK1_036319</name>
</gene>
<dbReference type="STRING" id="3821.A0A151RI94"/>
<dbReference type="AlphaFoldDB" id="A0A151RI94"/>
<keyword evidence="1" id="KW-0396">Initiation factor</keyword>
<evidence type="ECO:0000313" key="2">
    <source>
        <dbReference type="Proteomes" id="UP000075243"/>
    </source>
</evidence>
<keyword evidence="1" id="KW-0648">Protein biosynthesis</keyword>
<dbReference type="EMBL" id="KQ483724">
    <property type="protein sequence ID" value="KYP42277.1"/>
    <property type="molecule type" value="Genomic_DNA"/>
</dbReference>
<dbReference type="Gramene" id="C.cajan_32744.t">
    <property type="protein sequence ID" value="C.cajan_32744.t.cds1"/>
    <property type="gene ID" value="C.cajan_32744"/>
</dbReference>
<dbReference type="Gene3D" id="3.75.10.10">
    <property type="entry name" value="L-arginine/glycine Amidinotransferase, Chain A"/>
    <property type="match status" value="1"/>
</dbReference>
<proteinExistence type="predicted"/>
<sequence length="61" mass="7178">MEILLTSWINVYRFPTGLQFENNCEIGGFSKFTNACCLVPIGGSKKFYRLLLYIFIWFQMD</sequence>
<keyword evidence="2" id="KW-1185">Reference proteome</keyword>
<reference evidence="1" key="1">
    <citation type="journal article" date="2012" name="Nat. Biotechnol.">
        <title>Draft genome sequence of pigeonpea (Cajanus cajan), an orphan legume crop of resource-poor farmers.</title>
        <authorList>
            <person name="Varshney R.K."/>
            <person name="Chen W."/>
            <person name="Li Y."/>
            <person name="Bharti A.K."/>
            <person name="Saxena R.K."/>
            <person name="Schlueter J.A."/>
            <person name="Donoghue M.T."/>
            <person name="Azam S."/>
            <person name="Fan G."/>
            <person name="Whaley A.M."/>
            <person name="Farmer A.D."/>
            <person name="Sheridan J."/>
            <person name="Iwata A."/>
            <person name="Tuteja R."/>
            <person name="Penmetsa R.V."/>
            <person name="Wu W."/>
            <person name="Upadhyaya H.D."/>
            <person name="Yang S.P."/>
            <person name="Shah T."/>
            <person name="Saxena K.B."/>
            <person name="Michael T."/>
            <person name="McCombie W.R."/>
            <person name="Yang B."/>
            <person name="Zhang G."/>
            <person name="Yang H."/>
            <person name="Wang J."/>
            <person name="Spillane C."/>
            <person name="Cook D.R."/>
            <person name="May G.D."/>
            <person name="Xu X."/>
            <person name="Jackson S.A."/>
        </authorList>
    </citation>
    <scope>NUCLEOTIDE SEQUENCE [LARGE SCALE GENOMIC DNA]</scope>
</reference>
<dbReference type="Proteomes" id="UP000075243">
    <property type="component" value="Unassembled WGS sequence"/>
</dbReference>
<name>A0A151RI94_CAJCA</name>
<evidence type="ECO:0000313" key="1">
    <source>
        <dbReference type="EMBL" id="KYP42277.1"/>
    </source>
</evidence>
<accession>A0A151RI94</accession>
<protein>
    <submittedName>
        <fullName evidence="1">Eukaryotic translation initiation factor 6</fullName>
    </submittedName>
</protein>
<dbReference type="SUPFAM" id="SSF55909">
    <property type="entry name" value="Pentein"/>
    <property type="match status" value="1"/>
</dbReference>
<organism evidence="1 2">
    <name type="scientific">Cajanus cajan</name>
    <name type="common">Pigeon pea</name>
    <name type="synonym">Cajanus indicus</name>
    <dbReference type="NCBI Taxonomy" id="3821"/>
    <lineage>
        <taxon>Eukaryota</taxon>
        <taxon>Viridiplantae</taxon>
        <taxon>Streptophyta</taxon>
        <taxon>Embryophyta</taxon>
        <taxon>Tracheophyta</taxon>
        <taxon>Spermatophyta</taxon>
        <taxon>Magnoliopsida</taxon>
        <taxon>eudicotyledons</taxon>
        <taxon>Gunneridae</taxon>
        <taxon>Pentapetalae</taxon>
        <taxon>rosids</taxon>
        <taxon>fabids</taxon>
        <taxon>Fabales</taxon>
        <taxon>Fabaceae</taxon>
        <taxon>Papilionoideae</taxon>
        <taxon>50 kb inversion clade</taxon>
        <taxon>NPAAA clade</taxon>
        <taxon>indigoferoid/millettioid clade</taxon>
        <taxon>Phaseoleae</taxon>
        <taxon>Cajanus</taxon>
    </lineage>
</organism>